<dbReference type="EMBL" id="BKAJ01000103">
    <property type="protein sequence ID" value="GEP58544.1"/>
    <property type="molecule type" value="Genomic_DNA"/>
</dbReference>
<keyword evidence="4 6" id="KW-1133">Transmembrane helix</keyword>
<feature type="transmembrane region" description="Helical" evidence="6">
    <location>
        <begin position="24"/>
        <end position="43"/>
    </location>
</feature>
<comment type="subcellular location">
    <subcellularLocation>
        <location evidence="1">Cell membrane</location>
        <topology evidence="1">Multi-pass membrane protein</topology>
    </subcellularLocation>
</comment>
<dbReference type="GO" id="GO:0015658">
    <property type="term" value="F:branched-chain amino acid transmembrane transporter activity"/>
    <property type="evidence" value="ECO:0007669"/>
    <property type="project" value="InterPro"/>
</dbReference>
<dbReference type="PANTHER" id="PTHR30482">
    <property type="entry name" value="HIGH-AFFINITY BRANCHED-CHAIN AMINO ACID TRANSPORT SYSTEM PERMEASE"/>
    <property type="match status" value="1"/>
</dbReference>
<feature type="transmembrane region" description="Helical" evidence="6">
    <location>
        <begin position="50"/>
        <end position="83"/>
    </location>
</feature>
<feature type="transmembrane region" description="Helical" evidence="6">
    <location>
        <begin position="95"/>
        <end position="115"/>
    </location>
</feature>
<accession>A0A512NHW1</accession>
<dbReference type="CDD" id="cd06581">
    <property type="entry name" value="TM_PBP1_LivM_like"/>
    <property type="match status" value="1"/>
</dbReference>
<feature type="transmembrane region" description="Helical" evidence="6">
    <location>
        <begin position="211"/>
        <end position="237"/>
    </location>
</feature>
<feature type="transmembrane region" description="Helical" evidence="6">
    <location>
        <begin position="327"/>
        <end position="346"/>
    </location>
</feature>
<keyword evidence="3 6" id="KW-0812">Transmembrane</keyword>
<evidence type="ECO:0000313" key="7">
    <source>
        <dbReference type="EMBL" id="GEP58544.1"/>
    </source>
</evidence>
<dbReference type="RefSeq" id="WP_147153879.1">
    <property type="nucleotide sequence ID" value="NZ_BKAJ01000103.1"/>
</dbReference>
<evidence type="ECO:0000256" key="6">
    <source>
        <dbReference type="SAM" id="Phobius"/>
    </source>
</evidence>
<evidence type="ECO:0000256" key="3">
    <source>
        <dbReference type="ARBA" id="ARBA00022692"/>
    </source>
</evidence>
<keyword evidence="8" id="KW-1185">Reference proteome</keyword>
<comment type="caution">
    <text evidence="7">The sequence shown here is derived from an EMBL/GenBank/DDBJ whole genome shotgun (WGS) entry which is preliminary data.</text>
</comment>
<evidence type="ECO:0000256" key="4">
    <source>
        <dbReference type="ARBA" id="ARBA00022989"/>
    </source>
</evidence>
<feature type="transmembrane region" description="Helical" evidence="6">
    <location>
        <begin position="122"/>
        <end position="140"/>
    </location>
</feature>
<dbReference type="Pfam" id="PF02653">
    <property type="entry name" value="BPD_transp_2"/>
    <property type="match status" value="1"/>
</dbReference>
<evidence type="ECO:0000313" key="8">
    <source>
        <dbReference type="Proteomes" id="UP000321058"/>
    </source>
</evidence>
<gene>
    <name evidence="7" type="ORF">RSO01_57100</name>
</gene>
<feature type="transmembrane region" description="Helical" evidence="6">
    <location>
        <begin position="171"/>
        <end position="190"/>
    </location>
</feature>
<dbReference type="OrthoDB" id="9814461at2"/>
<sequence>MRFQFKTSYNQDIRLFKDKVDASWYGLLAVAVLIVPALMSDYYVGEATWVFIYAIGGISLMALVGYTGLVSLGHAAFLGIGAYGHAYFLQHGVPWVVSVTLAVAITTASGIVVGLPALRMTGIYLTIATLAFGVIIQEVFSRWESVTHGFAGMPVEKPTIFGVPFHDEWSFYYLCLFFLVLVLWMTRNLLRSPTGRAWIAIRDSEIAAQSMGVNLAIYKSIAFAYSAGLMGLAGALFAHKIAYLAPDIFTILLSIQFLLLVIVGGLGSLHGAVFGAIFVALLPPLIAILRDSIPASMNDAAAAMNIKLLAIIGEGIGNFLKKPGVEAGIFGLILVLVILLEPLGMYGRWVKIRVFFSTFPMYRGATFKRQKSYMRSERLR</sequence>
<protein>
    <submittedName>
        <fullName evidence="7">Branched-chain amino acid ABC transporter permease</fullName>
    </submittedName>
</protein>
<dbReference type="PANTHER" id="PTHR30482:SF20">
    <property type="entry name" value="HIGH-AFFINITY BRANCHED-CHAIN AMINO ACID TRANSPORT SYSTEM PERMEASE PROTEIN LIVM"/>
    <property type="match status" value="1"/>
</dbReference>
<evidence type="ECO:0000256" key="2">
    <source>
        <dbReference type="ARBA" id="ARBA00022475"/>
    </source>
</evidence>
<feature type="transmembrane region" description="Helical" evidence="6">
    <location>
        <begin position="243"/>
        <end position="262"/>
    </location>
</feature>
<feature type="transmembrane region" description="Helical" evidence="6">
    <location>
        <begin position="269"/>
        <end position="289"/>
    </location>
</feature>
<dbReference type="GO" id="GO:0005886">
    <property type="term" value="C:plasma membrane"/>
    <property type="evidence" value="ECO:0007669"/>
    <property type="project" value="UniProtKB-SubCell"/>
</dbReference>
<keyword evidence="5 6" id="KW-0472">Membrane</keyword>
<proteinExistence type="predicted"/>
<dbReference type="AlphaFoldDB" id="A0A512NHW1"/>
<name>A0A512NHW1_9HYPH</name>
<organism evidence="7 8">
    <name type="scientific">Reyranella soli</name>
    <dbReference type="NCBI Taxonomy" id="1230389"/>
    <lineage>
        <taxon>Bacteria</taxon>
        <taxon>Pseudomonadati</taxon>
        <taxon>Pseudomonadota</taxon>
        <taxon>Alphaproteobacteria</taxon>
        <taxon>Hyphomicrobiales</taxon>
        <taxon>Reyranellaceae</taxon>
        <taxon>Reyranella</taxon>
    </lineage>
</organism>
<dbReference type="InterPro" id="IPR043428">
    <property type="entry name" value="LivM-like"/>
</dbReference>
<reference evidence="7 8" key="1">
    <citation type="submission" date="2019-07" db="EMBL/GenBank/DDBJ databases">
        <title>Whole genome shotgun sequence of Reyranella soli NBRC 108950.</title>
        <authorList>
            <person name="Hosoyama A."/>
            <person name="Uohara A."/>
            <person name="Ohji S."/>
            <person name="Ichikawa N."/>
        </authorList>
    </citation>
    <scope>NUCLEOTIDE SEQUENCE [LARGE SCALE GENOMIC DNA]</scope>
    <source>
        <strain evidence="7 8">NBRC 108950</strain>
    </source>
</reference>
<dbReference type="InterPro" id="IPR001851">
    <property type="entry name" value="ABC_transp_permease"/>
</dbReference>
<dbReference type="Proteomes" id="UP000321058">
    <property type="component" value="Unassembled WGS sequence"/>
</dbReference>
<keyword evidence="2" id="KW-1003">Cell membrane</keyword>
<evidence type="ECO:0000256" key="1">
    <source>
        <dbReference type="ARBA" id="ARBA00004651"/>
    </source>
</evidence>
<evidence type="ECO:0000256" key="5">
    <source>
        <dbReference type="ARBA" id="ARBA00023136"/>
    </source>
</evidence>